<dbReference type="InterPro" id="IPR011993">
    <property type="entry name" value="PH-like_dom_sf"/>
</dbReference>
<keyword evidence="7" id="KW-0677">Repeat</keyword>
<reference evidence="21" key="2">
    <citation type="submission" date="2025-09" db="UniProtKB">
        <authorList>
            <consortium name="Ensembl"/>
        </authorList>
    </citation>
    <scope>IDENTIFICATION</scope>
</reference>
<evidence type="ECO:0000259" key="20">
    <source>
        <dbReference type="PROSITE" id="PS50222"/>
    </source>
</evidence>
<dbReference type="InterPro" id="IPR001849">
    <property type="entry name" value="PH_domain"/>
</dbReference>
<dbReference type="Proteomes" id="UP000694413">
    <property type="component" value="Unassembled WGS sequence"/>
</dbReference>
<evidence type="ECO:0000256" key="7">
    <source>
        <dbReference type="ARBA" id="ARBA00022737"/>
    </source>
</evidence>
<keyword evidence="5" id="KW-0963">Cytoplasm</keyword>
<dbReference type="InterPro" id="IPR015359">
    <property type="entry name" value="PLC_EF-hand-like"/>
</dbReference>
<keyword evidence="6" id="KW-0479">Metal-binding</keyword>
<evidence type="ECO:0000256" key="12">
    <source>
        <dbReference type="ARBA" id="ARBA00023136"/>
    </source>
</evidence>
<dbReference type="Pfam" id="PF00168">
    <property type="entry name" value="C2"/>
    <property type="match status" value="1"/>
</dbReference>
<dbReference type="PROSITE" id="PS50004">
    <property type="entry name" value="C2"/>
    <property type="match status" value="1"/>
</dbReference>
<dbReference type="SMART" id="SM00148">
    <property type="entry name" value="PLCXc"/>
    <property type="match status" value="1"/>
</dbReference>
<dbReference type="SUPFAM" id="SSF50729">
    <property type="entry name" value="PH domain-like"/>
    <property type="match status" value="1"/>
</dbReference>
<evidence type="ECO:0000313" key="21">
    <source>
        <dbReference type="Ensembl" id="ENSZALP00000013943.1"/>
    </source>
</evidence>
<dbReference type="InterPro" id="IPR001711">
    <property type="entry name" value="PLipase_C_Pinositol-sp_Y"/>
</dbReference>
<evidence type="ECO:0000256" key="9">
    <source>
        <dbReference type="ARBA" id="ARBA00022837"/>
    </source>
</evidence>
<gene>
    <name evidence="21" type="primary">PLCH1</name>
</gene>
<name>A0A8D2MWP6_ZONAL</name>
<feature type="compositionally biased region" description="Basic and acidic residues" evidence="16">
    <location>
        <begin position="902"/>
        <end position="916"/>
    </location>
</feature>
<dbReference type="AlphaFoldDB" id="A0A8D2MWP6"/>
<dbReference type="SUPFAM" id="SSF47473">
    <property type="entry name" value="EF-hand"/>
    <property type="match status" value="1"/>
</dbReference>
<dbReference type="SMART" id="SM00233">
    <property type="entry name" value="PH"/>
    <property type="match status" value="1"/>
</dbReference>
<proteinExistence type="predicted"/>
<dbReference type="Ensembl" id="ENSZALT00000018980.1">
    <property type="protein sequence ID" value="ENSZALP00000013943.1"/>
    <property type="gene ID" value="ENSZALG00000011026.1"/>
</dbReference>
<dbReference type="Gene3D" id="2.60.40.150">
    <property type="entry name" value="C2 domain"/>
    <property type="match status" value="1"/>
</dbReference>
<dbReference type="GO" id="GO:0051209">
    <property type="term" value="P:release of sequestered calcium ion into cytosol"/>
    <property type="evidence" value="ECO:0007669"/>
    <property type="project" value="TreeGrafter"/>
</dbReference>
<comment type="cofactor">
    <cofactor evidence="1">
        <name>Ca(2+)</name>
        <dbReference type="ChEBI" id="CHEBI:29108"/>
    </cofactor>
</comment>
<dbReference type="FunFam" id="1.10.238.10:FF:000005">
    <property type="entry name" value="Phosphoinositide phospholipase C"/>
    <property type="match status" value="1"/>
</dbReference>
<dbReference type="InterPro" id="IPR002048">
    <property type="entry name" value="EF_hand_dom"/>
</dbReference>
<evidence type="ECO:0000256" key="4">
    <source>
        <dbReference type="ARBA" id="ARBA00012368"/>
    </source>
</evidence>
<dbReference type="GO" id="GO:0016020">
    <property type="term" value="C:membrane"/>
    <property type="evidence" value="ECO:0007669"/>
    <property type="project" value="UniProtKB-SubCell"/>
</dbReference>
<keyword evidence="12" id="KW-0472">Membrane</keyword>
<feature type="domain" description="EF-hand" evidence="20">
    <location>
        <begin position="173"/>
        <end position="208"/>
    </location>
</feature>
<dbReference type="GO" id="GO:0046488">
    <property type="term" value="P:phosphatidylinositol metabolic process"/>
    <property type="evidence" value="ECO:0007669"/>
    <property type="project" value="TreeGrafter"/>
</dbReference>
<evidence type="ECO:0000259" key="18">
    <source>
        <dbReference type="PROSITE" id="PS50004"/>
    </source>
</evidence>
<dbReference type="PRINTS" id="PR00390">
    <property type="entry name" value="PHPHLIPASEC"/>
</dbReference>
<dbReference type="CDD" id="cd00275">
    <property type="entry name" value="C2_PLC_like"/>
    <property type="match status" value="1"/>
</dbReference>
<dbReference type="PROSITE" id="PS50007">
    <property type="entry name" value="PIPLC_X_DOMAIN"/>
    <property type="match status" value="1"/>
</dbReference>
<evidence type="ECO:0000259" key="19">
    <source>
        <dbReference type="PROSITE" id="PS50008"/>
    </source>
</evidence>
<comment type="catalytic activity">
    <reaction evidence="14">
        <text>a 1,2-diacyl-sn-glycero-3-phospho-(1D-myo-inositol-4,5-bisphosphate) + H2O = 1D-myo-inositol 1,4,5-trisphosphate + a 1,2-diacyl-sn-glycerol + H(+)</text>
        <dbReference type="Rhea" id="RHEA:33179"/>
        <dbReference type="ChEBI" id="CHEBI:15377"/>
        <dbReference type="ChEBI" id="CHEBI:15378"/>
        <dbReference type="ChEBI" id="CHEBI:17815"/>
        <dbReference type="ChEBI" id="CHEBI:58456"/>
        <dbReference type="ChEBI" id="CHEBI:203600"/>
        <dbReference type="EC" id="3.1.4.11"/>
    </reaction>
    <physiologicalReaction direction="left-to-right" evidence="14">
        <dbReference type="Rhea" id="RHEA:33180"/>
    </physiologicalReaction>
</comment>
<dbReference type="Gene3D" id="2.30.29.30">
    <property type="entry name" value="Pleckstrin-homology domain (PH domain)/Phosphotyrosine-binding domain (PTB)"/>
    <property type="match status" value="1"/>
</dbReference>
<dbReference type="SMART" id="SM00054">
    <property type="entry name" value="EFh"/>
    <property type="match status" value="2"/>
</dbReference>
<evidence type="ECO:0000256" key="6">
    <source>
        <dbReference type="ARBA" id="ARBA00022723"/>
    </source>
</evidence>
<feature type="domain" description="PH" evidence="17">
    <location>
        <begin position="125"/>
        <end position="159"/>
    </location>
</feature>
<dbReference type="Pfam" id="PF09279">
    <property type="entry name" value="EF-hand_like"/>
    <property type="match status" value="1"/>
</dbReference>
<evidence type="ECO:0000256" key="3">
    <source>
        <dbReference type="ARBA" id="ARBA00004496"/>
    </source>
</evidence>
<dbReference type="GO" id="GO:0048015">
    <property type="term" value="P:phosphatidylinositol-mediated signaling"/>
    <property type="evidence" value="ECO:0007669"/>
    <property type="project" value="TreeGrafter"/>
</dbReference>
<dbReference type="InterPro" id="IPR018247">
    <property type="entry name" value="EF_Hand_1_Ca_BS"/>
</dbReference>
<dbReference type="InterPro" id="IPR001192">
    <property type="entry name" value="PI-PLC_fam"/>
</dbReference>
<keyword evidence="22" id="KW-1185">Reference proteome</keyword>
<dbReference type="FunFam" id="2.30.29.30:FF:000063">
    <property type="entry name" value="Phosphoinositide phospholipase C"/>
    <property type="match status" value="1"/>
</dbReference>
<dbReference type="InterPro" id="IPR017946">
    <property type="entry name" value="PLC-like_Pdiesterase_TIM-brl"/>
</dbReference>
<protein>
    <recommendedName>
        <fullName evidence="4 15">Phosphoinositide phospholipase C</fullName>
        <ecNumber evidence="4 15">3.1.4.11</ecNumber>
    </recommendedName>
</protein>
<dbReference type="PROSITE" id="PS50008">
    <property type="entry name" value="PIPLC_Y_DOMAIN"/>
    <property type="match status" value="1"/>
</dbReference>
<dbReference type="SMART" id="SM00149">
    <property type="entry name" value="PLCYc"/>
    <property type="match status" value="1"/>
</dbReference>
<reference evidence="21" key="1">
    <citation type="submission" date="2025-08" db="UniProtKB">
        <authorList>
            <consortium name="Ensembl"/>
        </authorList>
    </citation>
    <scope>IDENTIFICATION</scope>
</reference>
<sequence length="986" mass="111174">RDGAPWGTGPSAGGVWEWRLLRYWAGTGILPLCGRSADFVLLCPTVERCMSVMQSGTQMVKLKSGTKGLVRLFYLDEHRTCIRWRPSRKSEKAKIVIDSIYKVSEGRQSEIFHRHAEGSFDPSCCFTIYHGNHLESLDLITSNPEEARTWVTGLKYLLAGISDEDSLAKRQRTHDHWVKQTFEEADKNGDGLLNIEEIHQLMHKLNVSLPRRKVRQMFQEADTDENQGTLNFEEFSVFYKMMSLRRDLYLLLLSYSDKKDHLTAEELAQFLRVEQKMNNVTPEYCLDIIQKFEVSEENKKQNVLGIEGFTSFMRSPACEVSNPLHRHVHQDMQQPLCHYFIASSHNTYLSGDQLLSQSRADMYARVLQAGCRCVEVDCWDGPDGEPVVHHGYTLTSKILFRDVAETINKYAFIKNEFPVILSIENHCSIQQQKKIAQYLKEIFGDKLDLSSVSTGDPRQLPSPQDLKGKILVKGKKLPCSLGADAEEGEVSEEDSADEIEDDCKLKPCFVCAHSQLTECDSSASLACTLHVLLRVKPSPRELPHRVPCSQFFISLLLKRTERGIEIHFNPASARLCSLSPSRLARRRKTVKLCRALSDLVVYTNSVAAQDIVDDGSTGNVLSFSETRAHQAVQQKAEQFMLYNQRQLTRVYPSAYRIDSSNFNPVPYWNVGCQLGRSCVKDFLPFCVYVPNNIVFINGTFNPYSADPLPASPKKQLILKIISGQQLPKPPDSMLGDRGEIIDPFVEVEIIGLPVDCCKDQTRVVDDNGFNPVWEETLTFTIHMPEIALVRFLVWDHDPIGRDFVGQRTVAFSSLVPGYRHVYLEGLTEASIFVHIIINETYGKVGTAGNLHLLIKMDLNVAQNLPGFRSIGERILRRTASAPAKGRKKSKIGFLEAAEMKDSASEPADLKDKDGVLRRPNRPSQARPASMPVDRFLMVELPCPAQDTAQEAEAEDNTSGKVLPKLPLVNGQGSPRFFQEYLISSNH</sequence>
<accession>A0A8D2MWP6</accession>
<dbReference type="Gene3D" id="3.20.20.190">
    <property type="entry name" value="Phosphatidylinositol (PI) phosphodiesterase"/>
    <property type="match status" value="1"/>
</dbReference>
<dbReference type="EC" id="3.1.4.11" evidence="4 15"/>
<dbReference type="GO" id="GO:0005509">
    <property type="term" value="F:calcium ion binding"/>
    <property type="evidence" value="ECO:0007669"/>
    <property type="project" value="InterPro"/>
</dbReference>
<dbReference type="PANTHER" id="PTHR10336">
    <property type="entry name" value="PHOSPHOINOSITIDE-SPECIFIC PHOSPHOLIPASE C FAMILY PROTEIN"/>
    <property type="match status" value="1"/>
</dbReference>
<dbReference type="InterPro" id="IPR035892">
    <property type="entry name" value="C2_domain_sf"/>
</dbReference>
<dbReference type="PROSITE" id="PS50222">
    <property type="entry name" value="EF_HAND_2"/>
    <property type="match status" value="2"/>
</dbReference>
<dbReference type="PROSITE" id="PS00018">
    <property type="entry name" value="EF_HAND_1"/>
    <property type="match status" value="1"/>
</dbReference>
<dbReference type="Pfam" id="PF00387">
    <property type="entry name" value="PI-PLC-Y"/>
    <property type="match status" value="1"/>
</dbReference>
<dbReference type="InterPro" id="IPR011992">
    <property type="entry name" value="EF-hand-dom_pair"/>
</dbReference>
<dbReference type="SUPFAM" id="SSF49562">
    <property type="entry name" value="C2 domain (Calcium/lipid-binding domain, CaLB)"/>
    <property type="match status" value="1"/>
</dbReference>
<dbReference type="FunFam" id="2.60.40.150:FF:000018">
    <property type="entry name" value="Phosphoinositide phospholipase C"/>
    <property type="match status" value="1"/>
</dbReference>
<evidence type="ECO:0000256" key="2">
    <source>
        <dbReference type="ARBA" id="ARBA00004370"/>
    </source>
</evidence>
<dbReference type="InterPro" id="IPR000008">
    <property type="entry name" value="C2_dom"/>
</dbReference>
<keyword evidence="9" id="KW-0106">Calcium</keyword>
<feature type="domain" description="C2" evidence="18">
    <location>
        <begin position="697"/>
        <end position="825"/>
    </location>
</feature>
<dbReference type="SMART" id="SM00239">
    <property type="entry name" value="C2"/>
    <property type="match status" value="1"/>
</dbReference>
<dbReference type="FunFam" id="3.20.20.190:FF:000002">
    <property type="entry name" value="Phosphoinositide phospholipase C"/>
    <property type="match status" value="1"/>
</dbReference>
<feature type="domain" description="PI-PLC Y-box" evidence="19">
    <location>
        <begin position="596"/>
        <end position="674"/>
    </location>
</feature>
<dbReference type="PROSITE" id="PS50003">
    <property type="entry name" value="PH_DOMAIN"/>
    <property type="match status" value="1"/>
</dbReference>
<keyword evidence="10 15" id="KW-0442">Lipid degradation</keyword>
<evidence type="ECO:0000256" key="14">
    <source>
        <dbReference type="ARBA" id="ARBA00023674"/>
    </source>
</evidence>
<feature type="region of interest" description="Disordered" evidence="16">
    <location>
        <begin position="902"/>
        <end position="932"/>
    </location>
</feature>
<keyword evidence="8 15" id="KW-0378">Hydrolase</keyword>
<keyword evidence="13" id="KW-0807">Transducer</keyword>
<evidence type="ECO:0000256" key="8">
    <source>
        <dbReference type="ARBA" id="ARBA00022801"/>
    </source>
</evidence>
<evidence type="ECO:0000256" key="16">
    <source>
        <dbReference type="SAM" id="MobiDB-lite"/>
    </source>
</evidence>
<dbReference type="Pfam" id="PF16457">
    <property type="entry name" value="PH_12"/>
    <property type="match status" value="1"/>
</dbReference>
<evidence type="ECO:0000256" key="11">
    <source>
        <dbReference type="ARBA" id="ARBA00023098"/>
    </source>
</evidence>
<dbReference type="InterPro" id="IPR000909">
    <property type="entry name" value="PLipase_C_PInositol-sp_X_dom"/>
</dbReference>
<dbReference type="Pfam" id="PF00388">
    <property type="entry name" value="PI-PLC-X"/>
    <property type="match status" value="1"/>
</dbReference>
<keyword evidence="11 15" id="KW-0443">Lipid metabolism</keyword>
<dbReference type="PANTHER" id="PTHR10336:SF51">
    <property type="entry name" value="1-PHOSPHATIDYLINOSITOL 4,5-BISPHOSPHATE PHOSPHODIESTERASE ETA-1"/>
    <property type="match status" value="1"/>
</dbReference>
<evidence type="ECO:0000256" key="1">
    <source>
        <dbReference type="ARBA" id="ARBA00001913"/>
    </source>
</evidence>
<dbReference type="CDD" id="cd13364">
    <property type="entry name" value="PH_PLC_eta"/>
    <property type="match status" value="1"/>
</dbReference>
<dbReference type="FunFam" id="1.10.238.10:FF:000036">
    <property type="entry name" value="Phosphoinositide phospholipase C"/>
    <property type="match status" value="1"/>
</dbReference>
<dbReference type="GO" id="GO:0005737">
    <property type="term" value="C:cytoplasm"/>
    <property type="evidence" value="ECO:0007669"/>
    <property type="project" value="UniProtKB-SubCell"/>
</dbReference>
<feature type="domain" description="EF-hand" evidence="20">
    <location>
        <begin position="209"/>
        <end position="245"/>
    </location>
</feature>
<evidence type="ECO:0000259" key="17">
    <source>
        <dbReference type="PROSITE" id="PS50003"/>
    </source>
</evidence>
<dbReference type="Gene3D" id="1.10.238.10">
    <property type="entry name" value="EF-hand"/>
    <property type="match status" value="2"/>
</dbReference>
<dbReference type="SUPFAM" id="SSF51695">
    <property type="entry name" value="PLC-like phosphodiesterases"/>
    <property type="match status" value="1"/>
</dbReference>
<evidence type="ECO:0000256" key="10">
    <source>
        <dbReference type="ARBA" id="ARBA00022963"/>
    </source>
</evidence>
<dbReference type="Pfam" id="PF13202">
    <property type="entry name" value="EF-hand_5"/>
    <property type="match status" value="1"/>
</dbReference>
<evidence type="ECO:0000256" key="13">
    <source>
        <dbReference type="ARBA" id="ARBA00023224"/>
    </source>
</evidence>
<dbReference type="GO" id="GO:0016042">
    <property type="term" value="P:lipid catabolic process"/>
    <property type="evidence" value="ECO:0007669"/>
    <property type="project" value="UniProtKB-KW"/>
</dbReference>
<evidence type="ECO:0000256" key="15">
    <source>
        <dbReference type="RuleBase" id="RU361133"/>
    </source>
</evidence>
<dbReference type="GO" id="GO:0004435">
    <property type="term" value="F:phosphatidylinositol-4,5-bisphosphate phospholipase C activity"/>
    <property type="evidence" value="ECO:0007669"/>
    <property type="project" value="UniProtKB-EC"/>
</dbReference>
<evidence type="ECO:0000256" key="5">
    <source>
        <dbReference type="ARBA" id="ARBA00022490"/>
    </source>
</evidence>
<comment type="subcellular location">
    <subcellularLocation>
        <location evidence="3">Cytoplasm</location>
    </subcellularLocation>
    <subcellularLocation>
        <location evidence="2">Membrane</location>
    </subcellularLocation>
</comment>
<organism evidence="21 22">
    <name type="scientific">Zonotrichia albicollis</name>
    <name type="common">White-throated sparrow</name>
    <name type="synonym">Fringilla albicollis</name>
    <dbReference type="NCBI Taxonomy" id="44394"/>
    <lineage>
        <taxon>Eukaryota</taxon>
        <taxon>Metazoa</taxon>
        <taxon>Chordata</taxon>
        <taxon>Craniata</taxon>
        <taxon>Vertebrata</taxon>
        <taxon>Euteleostomi</taxon>
        <taxon>Archelosauria</taxon>
        <taxon>Archosauria</taxon>
        <taxon>Dinosauria</taxon>
        <taxon>Saurischia</taxon>
        <taxon>Theropoda</taxon>
        <taxon>Coelurosauria</taxon>
        <taxon>Aves</taxon>
        <taxon>Neognathae</taxon>
        <taxon>Neoaves</taxon>
        <taxon>Telluraves</taxon>
        <taxon>Australaves</taxon>
        <taxon>Passeriformes</taxon>
        <taxon>Passerellidae</taxon>
        <taxon>Zonotrichia</taxon>
    </lineage>
</organism>
<evidence type="ECO:0000313" key="22">
    <source>
        <dbReference type="Proteomes" id="UP000694413"/>
    </source>
</evidence>